<feature type="region of interest" description="Disordered" evidence="1">
    <location>
        <begin position="269"/>
        <end position="362"/>
    </location>
</feature>
<gene>
    <name evidence="2" type="ORF">FB45DRAFT_149104</name>
</gene>
<dbReference type="Proteomes" id="UP001221142">
    <property type="component" value="Unassembled WGS sequence"/>
</dbReference>
<dbReference type="AlphaFoldDB" id="A0AAD7BG84"/>
<feature type="region of interest" description="Disordered" evidence="1">
    <location>
        <begin position="219"/>
        <end position="250"/>
    </location>
</feature>
<sequence>MIPSILRSDEFSCAKPPPPYEDDWWSFHSRSSSGASSILSDGSAIVEEAREAHSAAASTFSTGSLAGRRRGLRKAPAPLTLPPAAATLNANANIIHPAAPLVSPSFSVSTAASSEYPSLRTPSSTTSAYFYFDDALDSLEPPPSPSFPSSSSSSSSSSSGSGKGTAISRTLRRLASRTQLFFAKNSKEQQQQATIGIALPLPPPMLVIGTGVPEAGVVTQGLFPSSPTSPTWPSSPTSPLSSPPVSSEWFDANSEAGSVVDLDLELDDDEGEDQDDEFFDEFFDQEDEEEEEEDPLSPLPTSPSFARPIFDFSFGDSPNRARSDSAATITPTSYSYSESQQRRHAHLHKRSPHGTHRDNGTWNRCDGGEVIVELRMLK</sequence>
<feature type="compositionally biased region" description="Low complexity" evidence="1">
    <location>
        <begin position="224"/>
        <end position="247"/>
    </location>
</feature>
<feature type="compositionally biased region" description="Basic residues" evidence="1">
    <location>
        <begin position="342"/>
        <end position="354"/>
    </location>
</feature>
<protein>
    <submittedName>
        <fullName evidence="2">Uncharacterized protein</fullName>
    </submittedName>
</protein>
<proteinExistence type="predicted"/>
<feature type="compositionally biased region" description="Acidic residues" evidence="1">
    <location>
        <begin position="269"/>
        <end position="295"/>
    </location>
</feature>
<evidence type="ECO:0000313" key="3">
    <source>
        <dbReference type="Proteomes" id="UP001221142"/>
    </source>
</evidence>
<dbReference type="EMBL" id="JARKIF010000017">
    <property type="protein sequence ID" value="KAJ7620262.1"/>
    <property type="molecule type" value="Genomic_DNA"/>
</dbReference>
<comment type="caution">
    <text evidence="2">The sequence shown here is derived from an EMBL/GenBank/DDBJ whole genome shotgun (WGS) entry which is preliminary data.</text>
</comment>
<feature type="compositionally biased region" description="Low complexity" evidence="1">
    <location>
        <begin position="147"/>
        <end position="160"/>
    </location>
</feature>
<organism evidence="2 3">
    <name type="scientific">Roridomyces roridus</name>
    <dbReference type="NCBI Taxonomy" id="1738132"/>
    <lineage>
        <taxon>Eukaryota</taxon>
        <taxon>Fungi</taxon>
        <taxon>Dikarya</taxon>
        <taxon>Basidiomycota</taxon>
        <taxon>Agaricomycotina</taxon>
        <taxon>Agaricomycetes</taxon>
        <taxon>Agaricomycetidae</taxon>
        <taxon>Agaricales</taxon>
        <taxon>Marasmiineae</taxon>
        <taxon>Mycenaceae</taxon>
        <taxon>Roridomyces</taxon>
    </lineage>
</organism>
<keyword evidence="3" id="KW-1185">Reference proteome</keyword>
<name>A0AAD7BG84_9AGAR</name>
<evidence type="ECO:0000313" key="2">
    <source>
        <dbReference type="EMBL" id="KAJ7620262.1"/>
    </source>
</evidence>
<accession>A0AAD7BG84</accession>
<reference evidence="2" key="1">
    <citation type="submission" date="2023-03" db="EMBL/GenBank/DDBJ databases">
        <title>Massive genome expansion in bonnet fungi (Mycena s.s.) driven by repeated elements and novel gene families across ecological guilds.</title>
        <authorList>
            <consortium name="Lawrence Berkeley National Laboratory"/>
            <person name="Harder C.B."/>
            <person name="Miyauchi S."/>
            <person name="Viragh M."/>
            <person name="Kuo A."/>
            <person name="Thoen E."/>
            <person name="Andreopoulos B."/>
            <person name="Lu D."/>
            <person name="Skrede I."/>
            <person name="Drula E."/>
            <person name="Henrissat B."/>
            <person name="Morin E."/>
            <person name="Kohler A."/>
            <person name="Barry K."/>
            <person name="LaButti K."/>
            <person name="Morin E."/>
            <person name="Salamov A."/>
            <person name="Lipzen A."/>
            <person name="Mereny Z."/>
            <person name="Hegedus B."/>
            <person name="Baldrian P."/>
            <person name="Stursova M."/>
            <person name="Weitz H."/>
            <person name="Taylor A."/>
            <person name="Grigoriev I.V."/>
            <person name="Nagy L.G."/>
            <person name="Martin F."/>
            <person name="Kauserud H."/>
        </authorList>
    </citation>
    <scope>NUCLEOTIDE SEQUENCE</scope>
    <source>
        <strain evidence="2">9284</strain>
    </source>
</reference>
<evidence type="ECO:0000256" key="1">
    <source>
        <dbReference type="SAM" id="MobiDB-lite"/>
    </source>
</evidence>
<feature type="compositionally biased region" description="Polar residues" evidence="1">
    <location>
        <begin position="325"/>
        <end position="339"/>
    </location>
</feature>
<feature type="region of interest" description="Disordered" evidence="1">
    <location>
        <begin position="141"/>
        <end position="166"/>
    </location>
</feature>